<keyword evidence="13" id="KW-1185">Reference proteome</keyword>
<dbReference type="CDD" id="cd09074">
    <property type="entry name" value="INPP5c"/>
    <property type="match status" value="1"/>
</dbReference>
<dbReference type="InterPro" id="IPR036322">
    <property type="entry name" value="WD40_repeat_dom_sf"/>
</dbReference>
<dbReference type="PANTHER" id="PTHR11200:SF261">
    <property type="entry name" value="TYPE I INOSITOL POLYPHOSPHATE 5-PHOSPHATASE 12"/>
    <property type="match status" value="1"/>
</dbReference>
<dbReference type="SUPFAM" id="SSF50978">
    <property type="entry name" value="WD40 repeat-like"/>
    <property type="match status" value="1"/>
</dbReference>
<keyword evidence="8" id="KW-0460">Magnesium</keyword>
<dbReference type="Pfam" id="PF23754">
    <property type="entry name" value="Beta-prop_IP5PC_F"/>
    <property type="match status" value="1"/>
</dbReference>
<dbReference type="InterPro" id="IPR056455">
    <property type="entry name" value="Ig-like_IP5PC_F"/>
</dbReference>
<sequence length="653" mass="72949">MASLWDDGNGNRLQDFTHHSSTVQCFCTFGIRIYVGYASGIVQVLDLEGNLIAVWVAHSNPVIKMAVGNGYIFSLATHGGIRGWNLTSPGPLDNIIRSELAHQEMVYTRRDSFRILVGTWNVGQGRASHDALMSWLGSAVSDVGIVVVGLQEVEMGAVVAGHHRKALEEGTTFERMGSRQLAGLLISLWVRKNLRAHVGDVDAGAVPCGFGRAIGNKGGVGLRIRVLERIICFVNCHLAAHLEAVNRRNADFDHIYRNMAFSRSSNLTSAAGVSTATQAHKGTNAVNANSEDMKHDLSEADMVVFLGDFNYRLFGISYDEARDFVSQRSFDWLREKDQLRAEMKAGKVFQGMREALIRFPPTYKFERNQPGLGGYDSGEKKRIPAWCDRIIYRDNRVASVSDCSLECPIVASVVQYEACMDVTESDHKPVRCKFNVQIAHADRSVRRQEFGEIIRSNEKVRSLLEESRYVPETAVSTDNVVLQNQDTCILRITNKCIKEKAVFNIICEGQSTVKDDGEEPDYRPRGSYGFPRWLEVTPAAGIIKPDQYVEVSVHHEEFHTLEDFVDGIPQNWWCEDTRDKEVILVVIVQGGSSTEMKSHRIHVRHCFSAKAVRLESKSNNARKNQGGAVNRSELGQLSSSSEKDDDHRNSRKS</sequence>
<dbReference type="Pfam" id="PF22669">
    <property type="entry name" value="Exo_endo_phos2"/>
    <property type="match status" value="1"/>
</dbReference>
<evidence type="ECO:0000256" key="2">
    <source>
        <dbReference type="ARBA" id="ARBA00010768"/>
    </source>
</evidence>
<gene>
    <name evidence="12" type="ORF">GH714_020990</name>
</gene>
<dbReference type="Gene3D" id="2.130.10.10">
    <property type="entry name" value="YVTN repeat-like/Quinoprotein amine dehydrogenase"/>
    <property type="match status" value="1"/>
</dbReference>
<evidence type="ECO:0000256" key="3">
    <source>
        <dbReference type="ARBA" id="ARBA00022499"/>
    </source>
</evidence>
<dbReference type="InterPro" id="IPR000300">
    <property type="entry name" value="IPPc"/>
</dbReference>
<evidence type="ECO:0000256" key="6">
    <source>
        <dbReference type="ARBA" id="ARBA00022737"/>
    </source>
</evidence>
<dbReference type="InterPro" id="IPR046985">
    <property type="entry name" value="IP5"/>
</dbReference>
<evidence type="ECO:0000256" key="5">
    <source>
        <dbReference type="ARBA" id="ARBA00022723"/>
    </source>
</evidence>
<dbReference type="EMBL" id="JAAGAX010000011">
    <property type="protein sequence ID" value="KAF2298270.1"/>
    <property type="molecule type" value="Genomic_DNA"/>
</dbReference>
<keyword evidence="6" id="KW-0677">Repeat</keyword>
<evidence type="ECO:0000259" key="11">
    <source>
        <dbReference type="SMART" id="SM00128"/>
    </source>
</evidence>
<comment type="cofactor">
    <cofactor evidence="1">
        <name>Mg(2+)</name>
        <dbReference type="ChEBI" id="CHEBI:18420"/>
    </cofactor>
</comment>
<reference evidence="12 13" key="1">
    <citation type="journal article" date="2020" name="Mol. Plant">
        <title>The Chromosome-Based Rubber Tree Genome Provides New Insights into Spurge Genome Evolution and Rubber Biosynthesis.</title>
        <authorList>
            <person name="Liu J."/>
            <person name="Shi C."/>
            <person name="Shi C.C."/>
            <person name="Li W."/>
            <person name="Zhang Q.J."/>
            <person name="Zhang Y."/>
            <person name="Li K."/>
            <person name="Lu H.F."/>
            <person name="Shi C."/>
            <person name="Zhu S.T."/>
            <person name="Xiao Z.Y."/>
            <person name="Nan H."/>
            <person name="Yue Y."/>
            <person name="Zhu X.G."/>
            <person name="Wu Y."/>
            <person name="Hong X.N."/>
            <person name="Fan G.Y."/>
            <person name="Tong Y."/>
            <person name="Zhang D."/>
            <person name="Mao C.L."/>
            <person name="Liu Y.L."/>
            <person name="Hao S.J."/>
            <person name="Liu W.Q."/>
            <person name="Lv M.Q."/>
            <person name="Zhang H.B."/>
            <person name="Liu Y."/>
            <person name="Hu-Tang G.R."/>
            <person name="Wang J.P."/>
            <person name="Wang J.H."/>
            <person name="Sun Y.H."/>
            <person name="Ni S.B."/>
            <person name="Chen W.B."/>
            <person name="Zhang X.C."/>
            <person name="Jiao Y.N."/>
            <person name="Eichler E.E."/>
            <person name="Li G.H."/>
            <person name="Liu X."/>
            <person name="Gao L.Z."/>
        </authorList>
    </citation>
    <scope>NUCLEOTIDE SEQUENCE [LARGE SCALE GENOMIC DNA]</scope>
    <source>
        <strain evidence="13">cv. GT1</strain>
        <tissue evidence="12">Leaf</tissue>
    </source>
</reference>
<keyword evidence="7" id="KW-0378">Hydrolase</keyword>
<evidence type="ECO:0000256" key="10">
    <source>
        <dbReference type="SAM" id="MobiDB-lite"/>
    </source>
</evidence>
<dbReference type="InterPro" id="IPR056454">
    <property type="entry name" value="Beta-prop_IP5PC_F"/>
</dbReference>
<evidence type="ECO:0000256" key="8">
    <source>
        <dbReference type="ARBA" id="ARBA00022842"/>
    </source>
</evidence>
<evidence type="ECO:0000256" key="9">
    <source>
        <dbReference type="ARBA" id="ARBA00022843"/>
    </source>
</evidence>
<evidence type="ECO:0000256" key="4">
    <source>
        <dbReference type="ARBA" id="ARBA00022574"/>
    </source>
</evidence>
<comment type="similarity">
    <text evidence="2">Belongs to the inositol polyphosphate 5-phosphatase family.</text>
</comment>
<feature type="compositionally biased region" description="Basic and acidic residues" evidence="10">
    <location>
        <begin position="641"/>
        <end position="653"/>
    </location>
</feature>
<dbReference type="GO" id="GO:0004439">
    <property type="term" value="F:phosphatidylinositol-4,5-bisphosphate 5-phosphatase activity"/>
    <property type="evidence" value="ECO:0007669"/>
    <property type="project" value="TreeGrafter"/>
</dbReference>
<protein>
    <recommendedName>
        <fullName evidence="11">Inositol polyphosphate-related phosphatase domain-containing protein</fullName>
    </recommendedName>
</protein>
<dbReference type="FunFam" id="3.60.10.10:FF:000011">
    <property type="entry name" value="Type II inositol polyphosphate 5-phosphatase 15"/>
    <property type="match status" value="1"/>
</dbReference>
<dbReference type="AlphaFoldDB" id="A0A6A6L9Y7"/>
<feature type="region of interest" description="Disordered" evidence="10">
    <location>
        <begin position="617"/>
        <end position="653"/>
    </location>
</feature>
<dbReference type="Proteomes" id="UP000467840">
    <property type="component" value="Chromosome 1"/>
</dbReference>
<dbReference type="Pfam" id="PF23755">
    <property type="entry name" value="Ig-like_IP5PC_F"/>
    <property type="match status" value="1"/>
</dbReference>
<dbReference type="SMART" id="SM00128">
    <property type="entry name" value="IPPc"/>
    <property type="match status" value="1"/>
</dbReference>
<evidence type="ECO:0000313" key="13">
    <source>
        <dbReference type="Proteomes" id="UP000467840"/>
    </source>
</evidence>
<keyword evidence="3" id="KW-1017">Isopeptide bond</keyword>
<dbReference type="GO" id="GO:0046872">
    <property type="term" value="F:metal ion binding"/>
    <property type="evidence" value="ECO:0007669"/>
    <property type="project" value="UniProtKB-KW"/>
</dbReference>
<proteinExistence type="inferred from homology"/>
<accession>A0A6A6L9Y7</accession>
<keyword evidence="4" id="KW-0853">WD repeat</keyword>
<dbReference type="PANTHER" id="PTHR11200">
    <property type="entry name" value="INOSITOL 5-PHOSPHATASE"/>
    <property type="match status" value="1"/>
</dbReference>
<dbReference type="GO" id="GO:0046856">
    <property type="term" value="P:phosphatidylinositol dephosphorylation"/>
    <property type="evidence" value="ECO:0007669"/>
    <property type="project" value="InterPro"/>
</dbReference>
<keyword evidence="9" id="KW-0832">Ubl conjugation</keyword>
<dbReference type="Gene3D" id="3.60.10.10">
    <property type="entry name" value="Endonuclease/exonuclease/phosphatase"/>
    <property type="match status" value="1"/>
</dbReference>
<evidence type="ECO:0000256" key="7">
    <source>
        <dbReference type="ARBA" id="ARBA00022801"/>
    </source>
</evidence>
<dbReference type="SUPFAM" id="SSF56219">
    <property type="entry name" value="DNase I-like"/>
    <property type="match status" value="1"/>
</dbReference>
<dbReference type="InterPro" id="IPR036691">
    <property type="entry name" value="Endo/exonu/phosph_ase_sf"/>
</dbReference>
<evidence type="ECO:0000256" key="1">
    <source>
        <dbReference type="ARBA" id="ARBA00001946"/>
    </source>
</evidence>
<keyword evidence="5" id="KW-0479">Metal-binding</keyword>
<dbReference type="InterPro" id="IPR015943">
    <property type="entry name" value="WD40/YVTN_repeat-like_dom_sf"/>
</dbReference>
<feature type="domain" description="Inositol polyphosphate-related phosphatase" evidence="11">
    <location>
        <begin position="111"/>
        <end position="442"/>
    </location>
</feature>
<dbReference type="GO" id="GO:0009846">
    <property type="term" value="P:pollen germination"/>
    <property type="evidence" value="ECO:0007669"/>
    <property type="project" value="UniProtKB-ARBA"/>
</dbReference>
<comment type="caution">
    <text evidence="12">The sequence shown here is derived from an EMBL/GenBank/DDBJ whole genome shotgun (WGS) entry which is preliminary data.</text>
</comment>
<evidence type="ECO:0000313" key="12">
    <source>
        <dbReference type="EMBL" id="KAF2298270.1"/>
    </source>
</evidence>
<organism evidence="12 13">
    <name type="scientific">Hevea brasiliensis</name>
    <name type="common">Para rubber tree</name>
    <name type="synonym">Siphonia brasiliensis</name>
    <dbReference type="NCBI Taxonomy" id="3981"/>
    <lineage>
        <taxon>Eukaryota</taxon>
        <taxon>Viridiplantae</taxon>
        <taxon>Streptophyta</taxon>
        <taxon>Embryophyta</taxon>
        <taxon>Tracheophyta</taxon>
        <taxon>Spermatophyta</taxon>
        <taxon>Magnoliopsida</taxon>
        <taxon>eudicotyledons</taxon>
        <taxon>Gunneridae</taxon>
        <taxon>Pentapetalae</taxon>
        <taxon>rosids</taxon>
        <taxon>fabids</taxon>
        <taxon>Malpighiales</taxon>
        <taxon>Euphorbiaceae</taxon>
        <taxon>Crotonoideae</taxon>
        <taxon>Micrandreae</taxon>
        <taxon>Hevea</taxon>
    </lineage>
</organism>
<name>A0A6A6L9Y7_HEVBR</name>